<gene>
    <name evidence="3" type="ORF">GCM10022399_24200</name>
</gene>
<feature type="domain" description="Beta-lactamase-related" evidence="2">
    <location>
        <begin position="21"/>
        <end position="333"/>
    </location>
</feature>
<organism evidence="3 4">
    <name type="scientific">Terrabacter ginsenosidimutans</name>
    <dbReference type="NCBI Taxonomy" id="490575"/>
    <lineage>
        <taxon>Bacteria</taxon>
        <taxon>Bacillati</taxon>
        <taxon>Actinomycetota</taxon>
        <taxon>Actinomycetes</taxon>
        <taxon>Micrococcales</taxon>
        <taxon>Intrasporangiaceae</taxon>
        <taxon>Terrabacter</taxon>
    </lineage>
</organism>
<evidence type="ECO:0000259" key="2">
    <source>
        <dbReference type="Pfam" id="PF00144"/>
    </source>
</evidence>
<dbReference type="EMBL" id="BAABDC010000003">
    <property type="protein sequence ID" value="GAA3706673.1"/>
    <property type="molecule type" value="Genomic_DNA"/>
</dbReference>
<dbReference type="RefSeq" id="WP_344946467.1">
    <property type="nucleotide sequence ID" value="NZ_BAABDC010000003.1"/>
</dbReference>
<evidence type="ECO:0000313" key="3">
    <source>
        <dbReference type="EMBL" id="GAA3706673.1"/>
    </source>
</evidence>
<dbReference type="Proteomes" id="UP001501468">
    <property type="component" value="Unassembled WGS sequence"/>
</dbReference>
<sequence>MDSPELALRRDVVRVLDRWPTAGLAVAVVRDGEPTWFHDHGVSDVTSAAPITPDTVFRVGSLTKTFTAVAVMQLWEQGRVDLDAPANDYLSTFRLRPTRPGLRPASLRHLLTHTAGVGYWRRWSDLLHPVSGAGVEARRLLPLGEYYRGGLPQEVQPGTKWVYSNHGFAALGQVVEDVSGQLLADYLREHVFDPLGMWDTDLVRSARVRSALATGYLVRSRGLVPAPDRPVPTPGGGSLYSTSTDLARYVECLLHQGAGAGGRILEASTVAEMFSPQFRPDPRLPGMGLGFDLGVEDGHRTVGKSGVVSGFLAALTLEPSAGLGVVALANTGGLSGQGAPTEVCSAVIRTLLDLPEDRLRHDVAPRPDVWAELCGWYSPAPGPVTNLFARALMGAGAEVVVDGHRLVLKPLTPVPALRRGMPLHSDDPKDPYAFRVDFSELGMGTLPVVFATADAGRRARTLWLDLMAFERRPDLRNPRRLAAGALAAGVLAAGIAGPRRSGRGSGRGSGRASSRNPFPAHVPPEGS</sequence>
<dbReference type="PANTHER" id="PTHR43283">
    <property type="entry name" value="BETA-LACTAMASE-RELATED"/>
    <property type="match status" value="1"/>
</dbReference>
<evidence type="ECO:0000256" key="1">
    <source>
        <dbReference type="SAM" id="MobiDB-lite"/>
    </source>
</evidence>
<dbReference type="InterPro" id="IPR012338">
    <property type="entry name" value="Beta-lactam/transpept-like"/>
</dbReference>
<evidence type="ECO:0000313" key="4">
    <source>
        <dbReference type="Proteomes" id="UP001501468"/>
    </source>
</evidence>
<keyword evidence="4" id="KW-1185">Reference proteome</keyword>
<protein>
    <recommendedName>
        <fullName evidence="2">Beta-lactamase-related domain-containing protein</fullName>
    </recommendedName>
</protein>
<dbReference type="InterPro" id="IPR050789">
    <property type="entry name" value="Diverse_Enzym_Activities"/>
</dbReference>
<dbReference type="Pfam" id="PF00144">
    <property type="entry name" value="Beta-lactamase"/>
    <property type="match status" value="1"/>
</dbReference>
<proteinExistence type="predicted"/>
<reference evidence="4" key="1">
    <citation type="journal article" date="2019" name="Int. J. Syst. Evol. Microbiol.">
        <title>The Global Catalogue of Microorganisms (GCM) 10K type strain sequencing project: providing services to taxonomists for standard genome sequencing and annotation.</title>
        <authorList>
            <consortium name="The Broad Institute Genomics Platform"/>
            <consortium name="The Broad Institute Genome Sequencing Center for Infectious Disease"/>
            <person name="Wu L."/>
            <person name="Ma J."/>
        </authorList>
    </citation>
    <scope>NUCLEOTIDE SEQUENCE [LARGE SCALE GENOMIC DNA]</scope>
    <source>
        <strain evidence="4">JCM 17125</strain>
    </source>
</reference>
<accession>A0ABP7DLZ3</accession>
<dbReference type="InterPro" id="IPR001466">
    <property type="entry name" value="Beta-lactam-related"/>
</dbReference>
<dbReference type="Gene3D" id="3.40.710.10">
    <property type="entry name" value="DD-peptidase/beta-lactamase superfamily"/>
    <property type="match status" value="1"/>
</dbReference>
<feature type="region of interest" description="Disordered" evidence="1">
    <location>
        <begin position="496"/>
        <end position="527"/>
    </location>
</feature>
<comment type="caution">
    <text evidence="3">The sequence shown here is derived from an EMBL/GenBank/DDBJ whole genome shotgun (WGS) entry which is preliminary data.</text>
</comment>
<name>A0ABP7DLZ3_9MICO</name>
<dbReference type="SUPFAM" id="SSF56601">
    <property type="entry name" value="beta-lactamase/transpeptidase-like"/>
    <property type="match status" value="1"/>
</dbReference>